<evidence type="ECO:0000313" key="5">
    <source>
        <dbReference type="Proteomes" id="UP000825935"/>
    </source>
</evidence>
<accession>A0A8T2V6C2</accession>
<dbReference type="PANTHER" id="PTHR31928">
    <property type="entry name" value="EXPRESSED PROTEIN"/>
    <property type="match status" value="1"/>
</dbReference>
<dbReference type="Proteomes" id="UP000825935">
    <property type="component" value="Chromosome 2"/>
</dbReference>
<feature type="compositionally biased region" description="Basic and acidic residues" evidence="1">
    <location>
        <begin position="743"/>
        <end position="756"/>
    </location>
</feature>
<feature type="compositionally biased region" description="Polar residues" evidence="1">
    <location>
        <begin position="310"/>
        <end position="338"/>
    </location>
</feature>
<gene>
    <name evidence="4" type="ORF">KP509_02G008100</name>
</gene>
<feature type="region of interest" description="Disordered" evidence="1">
    <location>
        <begin position="243"/>
        <end position="455"/>
    </location>
</feature>
<dbReference type="InterPro" id="IPR048297">
    <property type="entry name" value="DUF936_dom_pln"/>
</dbReference>
<feature type="compositionally biased region" description="Polar residues" evidence="1">
    <location>
        <begin position="372"/>
        <end position="391"/>
    </location>
</feature>
<feature type="region of interest" description="Disordered" evidence="1">
    <location>
        <begin position="721"/>
        <end position="791"/>
    </location>
</feature>
<comment type="caution">
    <text evidence="4">The sequence shown here is derived from an EMBL/GenBank/DDBJ whole genome shotgun (WGS) entry which is preliminary data.</text>
</comment>
<dbReference type="PANTHER" id="PTHR31928:SF4">
    <property type="entry name" value="OS08G0541500 PROTEIN"/>
    <property type="match status" value="1"/>
</dbReference>
<reference evidence="4" key="1">
    <citation type="submission" date="2021-08" db="EMBL/GenBank/DDBJ databases">
        <title>WGS assembly of Ceratopteris richardii.</title>
        <authorList>
            <person name="Marchant D.B."/>
            <person name="Chen G."/>
            <person name="Jenkins J."/>
            <person name="Shu S."/>
            <person name="Leebens-Mack J."/>
            <person name="Grimwood J."/>
            <person name="Schmutz J."/>
            <person name="Soltis P."/>
            <person name="Soltis D."/>
            <person name="Chen Z.-H."/>
        </authorList>
    </citation>
    <scope>NUCLEOTIDE SEQUENCE</scope>
    <source>
        <strain evidence="4">Whitten #5841</strain>
        <tissue evidence="4">Leaf</tissue>
    </source>
</reference>
<name>A0A8T2V6C2_CERRI</name>
<dbReference type="InterPro" id="IPR010341">
    <property type="entry name" value="DUF936_pln"/>
</dbReference>
<feature type="compositionally biased region" description="Basic residues" evidence="1">
    <location>
        <begin position="290"/>
        <end position="299"/>
    </location>
</feature>
<feature type="compositionally biased region" description="Basic and acidic residues" evidence="1">
    <location>
        <begin position="343"/>
        <end position="362"/>
    </location>
</feature>
<dbReference type="EMBL" id="CM035407">
    <property type="protein sequence ID" value="KAH7442922.1"/>
    <property type="molecule type" value="Genomic_DNA"/>
</dbReference>
<feature type="compositionally biased region" description="Polar residues" evidence="1">
    <location>
        <begin position="402"/>
        <end position="426"/>
    </location>
</feature>
<feature type="compositionally biased region" description="Polar residues" evidence="1">
    <location>
        <begin position="765"/>
        <end position="774"/>
    </location>
</feature>
<dbReference type="OrthoDB" id="1918502at2759"/>
<protein>
    <submittedName>
        <fullName evidence="4">Uncharacterized protein</fullName>
    </submittedName>
</protein>
<feature type="region of interest" description="Disordered" evidence="1">
    <location>
        <begin position="470"/>
        <end position="515"/>
    </location>
</feature>
<dbReference type="OMA" id="STASCAW"/>
<feature type="compositionally biased region" description="Basic and acidic residues" evidence="1">
    <location>
        <begin position="470"/>
        <end position="479"/>
    </location>
</feature>
<dbReference type="Pfam" id="PF06075">
    <property type="entry name" value="DUF936"/>
    <property type="match status" value="1"/>
</dbReference>
<feature type="region of interest" description="Disordered" evidence="1">
    <location>
        <begin position="174"/>
        <end position="200"/>
    </location>
</feature>
<feature type="domain" description="DUF6857" evidence="3">
    <location>
        <begin position="533"/>
        <end position="915"/>
    </location>
</feature>
<dbReference type="EMBL" id="CM035407">
    <property type="protein sequence ID" value="KAH7442923.1"/>
    <property type="molecule type" value="Genomic_DNA"/>
</dbReference>
<organism evidence="4 5">
    <name type="scientific">Ceratopteris richardii</name>
    <name type="common">Triangle waterfern</name>
    <dbReference type="NCBI Taxonomy" id="49495"/>
    <lineage>
        <taxon>Eukaryota</taxon>
        <taxon>Viridiplantae</taxon>
        <taxon>Streptophyta</taxon>
        <taxon>Embryophyta</taxon>
        <taxon>Tracheophyta</taxon>
        <taxon>Polypodiopsida</taxon>
        <taxon>Polypodiidae</taxon>
        <taxon>Polypodiales</taxon>
        <taxon>Pteridineae</taxon>
        <taxon>Pteridaceae</taxon>
        <taxon>Parkerioideae</taxon>
        <taxon>Ceratopteris</taxon>
    </lineage>
</organism>
<sequence>MASLTPGILLKLLQYMNSDVRVAGEHRSVLLQVIGIVPALAGSDLYPNQGFYIKVSDSSHATYVSLVDEDNDLILSDRLQLGQFVYVEKLESGSPVPRVVGIRPLPGRHPCVGNPEDLIARTAPTLQNGFVIQSASNPSVNMMESAPSVNKKTEVLRYADHARGGLNSQREFEHHTKATDHHTKETHGHGLLESSKTSDNVVKVPESNRILRVMETLKSIDLMKVDHRFPKFEKGDSLSANRYSERSADRYASSKTPGSDIKHSSRVQEKDQENIEGFAAGQNETEASAKAKRRVVKSKVFRDASPASKPRSSTPNKQKSPLNTSLENTLGSNCNTVNALKPQGEDCRTSTKSLSPEKEASRKGAFVVPSRYRQSSPSGKVRQSSPSSKVRQVSPAGKVRQGSPSGRNWQGSPSGRIRQSSPTGKRSISAGRSPRLSIADSRRKSSVYASGSSSKGVDLLASSMKTLRQSLEENTDKSKVLSSRHSKSSKVAGCSGQEDEYLQQKTETKSYKQSSTKKVAPLSDISDAHRHTIHDRRWTDGSVSWDSFPSSLVDLGKEVMERRNVASMTAAQALQEASSVESIIRCMSMFARLRSLATAENRLTSMDYFFKLYRSLDTSVTVLHSCIETRSTRESSDCRLDSSLSDKFRNAVIWIQAAMSVDLSSITHYSKQFASAFKNSGKEDLSLKESLVASTPGKALNEHILHSGDCQKLFGSSPYFRKSSSSTPLKSQPKGVSPVGTPHKLERARTSQELRHPSPLKASTKRSLGSNNGENPDLRVSSCTDRPKKTADDAEGWYKGKGVRGALELAGMLRREMQYWFLVYVEEALDSGFQLTCSTSIEGSLTDGSELVPSEHEERVITLMLSRIKQLNDWLDSVESDENSTLDAELMKVLDSVKRKVYEFLLQHVESAATTLGKCI</sequence>
<feature type="compositionally biased region" description="Basic and acidic residues" evidence="1">
    <location>
        <begin position="260"/>
        <end position="273"/>
    </location>
</feature>
<dbReference type="Pfam" id="PF21647">
    <property type="entry name" value="DUF6857"/>
    <property type="match status" value="1"/>
</dbReference>
<evidence type="ECO:0000313" key="4">
    <source>
        <dbReference type="EMBL" id="KAH7442922.1"/>
    </source>
</evidence>
<feature type="compositionally biased region" description="Low complexity" evidence="1">
    <location>
        <begin position="446"/>
        <end position="455"/>
    </location>
</feature>
<feature type="domain" description="DUF936" evidence="2">
    <location>
        <begin position="4"/>
        <end position="119"/>
    </location>
</feature>
<feature type="compositionally biased region" description="Basic and acidic residues" evidence="1">
    <location>
        <begin position="174"/>
        <end position="190"/>
    </location>
</feature>
<dbReference type="AlphaFoldDB" id="A0A8T2V6C2"/>
<evidence type="ECO:0000256" key="1">
    <source>
        <dbReference type="SAM" id="MobiDB-lite"/>
    </source>
</evidence>
<evidence type="ECO:0000259" key="2">
    <source>
        <dbReference type="Pfam" id="PF06075"/>
    </source>
</evidence>
<proteinExistence type="predicted"/>
<evidence type="ECO:0000259" key="3">
    <source>
        <dbReference type="Pfam" id="PF21647"/>
    </source>
</evidence>
<dbReference type="InterPro" id="IPR049172">
    <property type="entry name" value="DUF6857_pln"/>
</dbReference>
<keyword evidence="5" id="KW-1185">Reference proteome</keyword>